<evidence type="ECO:0000256" key="8">
    <source>
        <dbReference type="HAMAP-Rule" id="MF_02078"/>
    </source>
</evidence>
<dbReference type="GO" id="GO:0034204">
    <property type="term" value="P:lipid translocation"/>
    <property type="evidence" value="ECO:0007669"/>
    <property type="project" value="TreeGrafter"/>
</dbReference>
<evidence type="ECO:0000256" key="5">
    <source>
        <dbReference type="ARBA" id="ARBA00022984"/>
    </source>
</evidence>
<keyword evidence="8 9" id="KW-0961">Cell wall biogenesis/degradation</keyword>
<name>A0A2I1MAN5_9FIRM</name>
<dbReference type="PIRSF" id="PIRSF002869">
    <property type="entry name" value="MviN"/>
    <property type="match status" value="1"/>
</dbReference>
<evidence type="ECO:0000256" key="2">
    <source>
        <dbReference type="ARBA" id="ARBA00022475"/>
    </source>
</evidence>
<keyword evidence="7 8" id="KW-0472">Membrane</keyword>
<gene>
    <name evidence="10" type="primary">mviN</name>
    <name evidence="8" type="synonym">murJ</name>
    <name evidence="10" type="ORF">CYJ34_00245</name>
</gene>
<feature type="transmembrane region" description="Helical" evidence="8">
    <location>
        <begin position="179"/>
        <end position="197"/>
    </location>
</feature>
<dbReference type="PANTHER" id="PTHR47019:SF1">
    <property type="entry name" value="LIPID II FLIPPASE MURJ"/>
    <property type="match status" value="1"/>
</dbReference>
<dbReference type="Proteomes" id="UP000234335">
    <property type="component" value="Unassembled WGS sequence"/>
</dbReference>
<keyword evidence="5 8" id="KW-0573">Peptidoglycan synthesis</keyword>
<dbReference type="Pfam" id="PF03023">
    <property type="entry name" value="MurJ"/>
    <property type="match status" value="1"/>
</dbReference>
<keyword evidence="4 8" id="KW-0133">Cell shape</keyword>
<evidence type="ECO:0000256" key="1">
    <source>
        <dbReference type="ARBA" id="ARBA00004651"/>
    </source>
</evidence>
<feature type="transmembrane region" description="Helical" evidence="8">
    <location>
        <begin position="125"/>
        <end position="145"/>
    </location>
</feature>
<comment type="similarity">
    <text evidence="8 9">Belongs to the MurJ/MviN family.</text>
</comment>
<dbReference type="InterPro" id="IPR004268">
    <property type="entry name" value="MurJ"/>
</dbReference>
<dbReference type="GO" id="GO:0009252">
    <property type="term" value="P:peptidoglycan biosynthetic process"/>
    <property type="evidence" value="ECO:0007669"/>
    <property type="project" value="UniProtKB-UniRule"/>
</dbReference>
<dbReference type="CDD" id="cd13123">
    <property type="entry name" value="MATE_MurJ_like"/>
    <property type="match status" value="1"/>
</dbReference>
<keyword evidence="11" id="KW-1185">Reference proteome</keyword>
<evidence type="ECO:0000256" key="7">
    <source>
        <dbReference type="ARBA" id="ARBA00023136"/>
    </source>
</evidence>
<dbReference type="InterPro" id="IPR051050">
    <property type="entry name" value="Lipid_II_flippase_MurJ/MviN"/>
</dbReference>
<evidence type="ECO:0000256" key="9">
    <source>
        <dbReference type="PIRNR" id="PIRNR002869"/>
    </source>
</evidence>
<feature type="transmembrane region" description="Helical" evidence="8">
    <location>
        <begin position="404"/>
        <end position="423"/>
    </location>
</feature>
<feature type="transmembrane region" description="Helical" evidence="8">
    <location>
        <begin position="376"/>
        <end position="398"/>
    </location>
</feature>
<dbReference type="UniPathway" id="UPA00219"/>
<comment type="function">
    <text evidence="8 9">Involved in peptidoglycan biosynthesis. Transports lipid-linked peptidoglycan precursors from the inner to the outer leaflet of the cytoplasmic membrane.</text>
</comment>
<dbReference type="NCBIfam" id="TIGR01695">
    <property type="entry name" value="murJ_mviN"/>
    <property type="match status" value="1"/>
</dbReference>
<accession>A0A2I1MAN5</accession>
<comment type="subcellular location">
    <subcellularLocation>
        <location evidence="1 8">Cell membrane</location>
        <topology evidence="1 8">Multi-pass membrane protein</topology>
    </subcellularLocation>
</comment>
<dbReference type="AlphaFoldDB" id="A0A2I1MAN5"/>
<dbReference type="PANTHER" id="PTHR47019">
    <property type="entry name" value="LIPID II FLIPPASE MURJ"/>
    <property type="match status" value="1"/>
</dbReference>
<dbReference type="PRINTS" id="PR01806">
    <property type="entry name" value="VIRFACTRMVIN"/>
</dbReference>
<evidence type="ECO:0000313" key="10">
    <source>
        <dbReference type="EMBL" id="PKZ17172.1"/>
    </source>
</evidence>
<evidence type="ECO:0000256" key="6">
    <source>
        <dbReference type="ARBA" id="ARBA00022989"/>
    </source>
</evidence>
<feature type="transmembrane region" description="Helical" evidence="8">
    <location>
        <begin position="435"/>
        <end position="455"/>
    </location>
</feature>
<dbReference type="EMBL" id="PKGS01000001">
    <property type="protein sequence ID" value="PKZ17172.1"/>
    <property type="molecule type" value="Genomic_DNA"/>
</dbReference>
<feature type="transmembrane region" description="Helical" evidence="8">
    <location>
        <begin position="84"/>
        <end position="105"/>
    </location>
</feature>
<comment type="pathway">
    <text evidence="8">Cell wall biogenesis; peptidoglycan biosynthesis.</text>
</comment>
<organism evidence="10 11">
    <name type="scientific">Anaerococcus octavius</name>
    <dbReference type="NCBI Taxonomy" id="54007"/>
    <lineage>
        <taxon>Bacteria</taxon>
        <taxon>Bacillati</taxon>
        <taxon>Bacillota</taxon>
        <taxon>Tissierellia</taxon>
        <taxon>Tissierellales</taxon>
        <taxon>Peptoniphilaceae</taxon>
        <taxon>Anaerococcus</taxon>
    </lineage>
</organism>
<dbReference type="GO" id="GO:0015648">
    <property type="term" value="F:lipid-linked peptidoglycan transporter activity"/>
    <property type="evidence" value="ECO:0007669"/>
    <property type="project" value="UniProtKB-UniRule"/>
</dbReference>
<feature type="transmembrane region" description="Helical" evidence="8">
    <location>
        <begin position="218"/>
        <end position="240"/>
    </location>
</feature>
<sequence length="543" mass="59643">MGQTTFMLMFITIISKVFGFIREAVMANYIGAGELKSIYTTANTLPVVVSNFVAVGIISGFIPIYNRAKNEEGEASAEKFASNIFNILMVFATIALVIGLIFAKPFSKILSPDLDGQWLDLAADYTRIMMFAVYAYLYSAVFRGYLNIKGDFFNPAITGIIMNIVIIIFTVLTGKTGNAYLLIIGALLGNILQYILFPKATRNAGYHHEKLIDFSNKYVRQLMIIAIPVIVSSAAGEISIIVDNSMASAYFGKASISKLFYAKTMLTLITGVITVSVTTALYPRIAELGQSNKINAMKKSISSAVVTTLLLVVPATIGMSVLSQPIIELVFQRNAFKSEDTIIVASLLSSYAPFIIFQSISDVVDRGFYAVGDSKTPVIIVVIQQIINIIFNIILINFFGINGLALSTVVSTIVGSILMIYKFRANFGSFNFKTALLSIIKISIATAMMAVTASGMYNLTSGKMPHILAIFIAIILAAIVYLFLILIARIPEVMNTVNTIYHKKFKKRSAKKHLKNNQNSIQKTKIKNSNKIIYSDVDKKSNR</sequence>
<feature type="transmembrane region" description="Helical" evidence="8">
    <location>
        <begin position="260"/>
        <end position="282"/>
    </location>
</feature>
<comment type="caution">
    <text evidence="10">The sequence shown here is derived from an EMBL/GenBank/DDBJ whole genome shotgun (WGS) entry which is preliminary data.</text>
</comment>
<proteinExistence type="inferred from homology"/>
<feature type="transmembrane region" description="Helical" evidence="8">
    <location>
        <begin position="43"/>
        <end position="64"/>
    </location>
</feature>
<feature type="transmembrane region" description="Helical" evidence="8">
    <location>
        <begin position="303"/>
        <end position="322"/>
    </location>
</feature>
<keyword evidence="6 8" id="KW-1133">Transmembrane helix</keyword>
<dbReference type="GO" id="GO:0071555">
    <property type="term" value="P:cell wall organization"/>
    <property type="evidence" value="ECO:0007669"/>
    <property type="project" value="UniProtKB-UniRule"/>
</dbReference>
<reference evidence="10 11" key="1">
    <citation type="submission" date="2017-12" db="EMBL/GenBank/DDBJ databases">
        <title>Phylogenetic diversity of female urinary microbiome.</title>
        <authorList>
            <person name="Thomas-White K."/>
            <person name="Wolfe A.J."/>
        </authorList>
    </citation>
    <scope>NUCLEOTIDE SEQUENCE [LARGE SCALE GENOMIC DNA]</scope>
    <source>
        <strain evidence="10 11">UMB0119</strain>
    </source>
</reference>
<dbReference type="RefSeq" id="WP_101539341.1">
    <property type="nucleotide sequence ID" value="NZ_PKGS01000001.1"/>
</dbReference>
<dbReference type="GO" id="GO:0005886">
    <property type="term" value="C:plasma membrane"/>
    <property type="evidence" value="ECO:0007669"/>
    <property type="project" value="UniProtKB-SubCell"/>
</dbReference>
<feature type="transmembrane region" description="Helical" evidence="8">
    <location>
        <begin position="152"/>
        <end position="173"/>
    </location>
</feature>
<evidence type="ECO:0000256" key="3">
    <source>
        <dbReference type="ARBA" id="ARBA00022692"/>
    </source>
</evidence>
<feature type="transmembrane region" description="Helical" evidence="8">
    <location>
        <begin position="342"/>
        <end position="364"/>
    </location>
</feature>
<protein>
    <recommendedName>
        <fullName evidence="8">Probable lipid II flippase MurJ</fullName>
    </recommendedName>
</protein>
<keyword evidence="3 8" id="KW-0812">Transmembrane</keyword>
<evidence type="ECO:0000256" key="4">
    <source>
        <dbReference type="ARBA" id="ARBA00022960"/>
    </source>
</evidence>
<dbReference type="GO" id="GO:0008360">
    <property type="term" value="P:regulation of cell shape"/>
    <property type="evidence" value="ECO:0007669"/>
    <property type="project" value="UniProtKB-UniRule"/>
</dbReference>
<dbReference type="HAMAP" id="MF_02078">
    <property type="entry name" value="MurJ_MviN"/>
    <property type="match status" value="1"/>
</dbReference>
<feature type="transmembrane region" description="Helical" evidence="8">
    <location>
        <begin position="467"/>
        <end position="488"/>
    </location>
</feature>
<keyword evidence="8 9" id="KW-0813">Transport</keyword>
<keyword evidence="2 8" id="KW-1003">Cell membrane</keyword>
<evidence type="ECO:0000313" key="11">
    <source>
        <dbReference type="Proteomes" id="UP000234335"/>
    </source>
</evidence>